<organism evidence="2 3">
    <name type="scientific">Variovorax ginsengisoli</name>
    <dbReference type="NCBI Taxonomy" id="363844"/>
    <lineage>
        <taxon>Bacteria</taxon>
        <taxon>Pseudomonadati</taxon>
        <taxon>Pseudomonadota</taxon>
        <taxon>Betaproteobacteria</taxon>
        <taxon>Burkholderiales</taxon>
        <taxon>Comamonadaceae</taxon>
        <taxon>Variovorax</taxon>
    </lineage>
</organism>
<reference evidence="2 3" key="1">
    <citation type="submission" date="2023-07" db="EMBL/GenBank/DDBJ databases">
        <title>Sorghum-associated microbial communities from plants grown in Nebraska, USA.</title>
        <authorList>
            <person name="Schachtman D."/>
        </authorList>
    </citation>
    <scope>NUCLEOTIDE SEQUENCE [LARGE SCALE GENOMIC DNA]</scope>
    <source>
        <strain evidence="2 3">DS1607</strain>
    </source>
</reference>
<dbReference type="EMBL" id="JAUSRO010000029">
    <property type="protein sequence ID" value="MDP9903025.1"/>
    <property type="molecule type" value="Genomic_DNA"/>
</dbReference>
<comment type="caution">
    <text evidence="2">The sequence shown here is derived from an EMBL/GenBank/DDBJ whole genome shotgun (WGS) entry which is preliminary data.</text>
</comment>
<evidence type="ECO:0000313" key="3">
    <source>
        <dbReference type="Proteomes" id="UP001226867"/>
    </source>
</evidence>
<feature type="repeat" description="TPR" evidence="1">
    <location>
        <begin position="56"/>
        <end position="89"/>
    </location>
</feature>
<gene>
    <name evidence="2" type="ORF">J2W36_005306</name>
</gene>
<dbReference type="PROSITE" id="PS50005">
    <property type="entry name" value="TPR"/>
    <property type="match status" value="2"/>
</dbReference>
<dbReference type="RefSeq" id="WP_307692753.1">
    <property type="nucleotide sequence ID" value="NZ_JAUSRO010000029.1"/>
</dbReference>
<dbReference type="Pfam" id="PF13424">
    <property type="entry name" value="TPR_12"/>
    <property type="match status" value="1"/>
</dbReference>
<evidence type="ECO:0000313" key="2">
    <source>
        <dbReference type="EMBL" id="MDP9903025.1"/>
    </source>
</evidence>
<dbReference type="InterPro" id="IPR019734">
    <property type="entry name" value="TPR_rpt"/>
</dbReference>
<dbReference type="InterPro" id="IPR013360">
    <property type="entry name" value="Pilus_4_PilW"/>
</dbReference>
<proteinExistence type="predicted"/>
<dbReference type="SMART" id="SM00028">
    <property type="entry name" value="TPR"/>
    <property type="match status" value="4"/>
</dbReference>
<sequence length="274" mass="29619">MTTVSPGARTRTLPALLLAALVVLAALLGGCVSTSPSRTVGDRQAGADPLADRQRARIRLELAIGYSQQGQTSVALQEINQALVLDPAYADGYNVRGLIAMQVADTALAEDSFRQALAIAPQDPNTLHNVGWLRCEQGRYSDAEGFFQRALAVPGYAQPARTWMTSGICLQRAGQAEAAERSLLRARALDANDPVTGFHLAQLAEAKGDLTGADAYIRRVNDGSSANAETLWLGIRVDNKLNRRETMAELGARLQRRFPQSREAIAYERGNFND</sequence>
<keyword evidence="3" id="KW-1185">Reference proteome</keyword>
<dbReference type="PANTHER" id="PTHR12558:SF13">
    <property type="entry name" value="CELL DIVISION CYCLE PROTEIN 27 HOMOLOG"/>
    <property type="match status" value="1"/>
</dbReference>
<dbReference type="SUPFAM" id="SSF48452">
    <property type="entry name" value="TPR-like"/>
    <property type="match status" value="1"/>
</dbReference>
<accession>A0ABT9SF77</accession>
<dbReference type="NCBIfam" id="TIGR02521">
    <property type="entry name" value="type_IV_pilW"/>
    <property type="match status" value="1"/>
</dbReference>
<dbReference type="InterPro" id="IPR011990">
    <property type="entry name" value="TPR-like_helical_dom_sf"/>
</dbReference>
<evidence type="ECO:0000256" key="1">
    <source>
        <dbReference type="PROSITE-ProRule" id="PRU00339"/>
    </source>
</evidence>
<feature type="repeat" description="TPR" evidence="1">
    <location>
        <begin position="90"/>
        <end position="123"/>
    </location>
</feature>
<keyword evidence="1" id="KW-0802">TPR repeat</keyword>
<dbReference type="Proteomes" id="UP001226867">
    <property type="component" value="Unassembled WGS sequence"/>
</dbReference>
<dbReference type="PANTHER" id="PTHR12558">
    <property type="entry name" value="CELL DIVISION CYCLE 16,23,27"/>
    <property type="match status" value="1"/>
</dbReference>
<protein>
    <submittedName>
        <fullName evidence="2">Type IV pilus assembly protein PilF</fullName>
    </submittedName>
</protein>
<name>A0ABT9SF77_9BURK</name>
<dbReference type="Gene3D" id="1.25.40.10">
    <property type="entry name" value="Tetratricopeptide repeat domain"/>
    <property type="match status" value="1"/>
</dbReference>